<dbReference type="InterPro" id="IPR014710">
    <property type="entry name" value="RmlC-like_jellyroll"/>
</dbReference>
<dbReference type="Pfam" id="PF02678">
    <property type="entry name" value="Pirin"/>
    <property type="match status" value="1"/>
</dbReference>
<dbReference type="Gene3D" id="2.60.120.10">
    <property type="entry name" value="Jelly Rolls"/>
    <property type="match status" value="2"/>
</dbReference>
<dbReference type="PANTHER" id="PTHR13903">
    <property type="entry name" value="PIRIN-RELATED"/>
    <property type="match status" value="1"/>
</dbReference>
<dbReference type="InterPro" id="IPR011051">
    <property type="entry name" value="RmlC_Cupin_sf"/>
</dbReference>
<organism evidence="6 7">
    <name type="scientific">Solitalea canadensis (strain ATCC 29591 / DSM 3403 / JCM 21819 / LMG 8368 / NBRC 15130 / NCIMB 12057 / USAM 9D)</name>
    <name type="common">Flexibacter canadensis</name>
    <dbReference type="NCBI Taxonomy" id="929556"/>
    <lineage>
        <taxon>Bacteria</taxon>
        <taxon>Pseudomonadati</taxon>
        <taxon>Bacteroidota</taxon>
        <taxon>Sphingobacteriia</taxon>
        <taxon>Sphingobacteriales</taxon>
        <taxon>Sphingobacteriaceae</taxon>
        <taxon>Solitalea</taxon>
    </lineage>
</organism>
<feature type="binding site" evidence="2">
    <location>
        <position position="107"/>
    </location>
    <ligand>
        <name>Fe cation</name>
        <dbReference type="ChEBI" id="CHEBI:24875"/>
    </ligand>
</feature>
<feature type="binding site" evidence="2">
    <location>
        <position position="61"/>
    </location>
    <ligand>
        <name>Fe cation</name>
        <dbReference type="ChEBI" id="CHEBI:24875"/>
    </ligand>
</feature>
<dbReference type="AlphaFoldDB" id="H8KSP0"/>
<sequence length="289" mass="31902">MKTRSVSAVLPAFPIDMDGVPVKQVFPTQKIERIDPFLLLHHLQLSIPKYVIPEKAGVSPHPHRGFSPVTFIFKGGVHHRDSRGNNSVIYEGGTQWMNAGMGIMHSERPPKNIQELGGEQELIQLWINTPKAHKMDQPQYLPLTPEETPVVKSDDEKIEIQVVAGNLNDIKGGIPTLTPVNAFVITAHKGGKQNIQFPTSHNAFIYLLDGRLKIDGFGLVEGLNAVKFNNDGDGIGFEALENTRALLMTAAPINEPVVAQGPFVMNSESEILEAMRDYRMGKMGILIED</sequence>
<dbReference type="SUPFAM" id="SSF51182">
    <property type="entry name" value="RmlC-like cupins"/>
    <property type="match status" value="1"/>
</dbReference>
<dbReference type="PIRSF" id="PIRSF006232">
    <property type="entry name" value="Pirin"/>
    <property type="match status" value="1"/>
</dbReference>
<comment type="cofactor">
    <cofactor evidence="2">
        <name>Fe cation</name>
        <dbReference type="ChEBI" id="CHEBI:24875"/>
    </cofactor>
    <text evidence="2">Binds 1 Fe cation per subunit.</text>
</comment>
<evidence type="ECO:0000313" key="6">
    <source>
        <dbReference type="EMBL" id="AFD05184.1"/>
    </source>
</evidence>
<dbReference type="KEGG" id="scn:Solca_0019"/>
<evidence type="ECO:0000256" key="2">
    <source>
        <dbReference type="PIRSR" id="PIRSR006232-1"/>
    </source>
</evidence>
<dbReference type="PANTHER" id="PTHR13903:SF8">
    <property type="entry name" value="PIRIN"/>
    <property type="match status" value="1"/>
</dbReference>
<dbReference type="CDD" id="cd02909">
    <property type="entry name" value="cupin_pirin_N"/>
    <property type="match status" value="1"/>
</dbReference>
<keyword evidence="2" id="KW-0479">Metal-binding</keyword>
<dbReference type="EMBL" id="CP003349">
    <property type="protein sequence ID" value="AFD05184.1"/>
    <property type="molecule type" value="Genomic_DNA"/>
</dbReference>
<feature type="domain" description="Pirin N-terminal" evidence="4">
    <location>
        <begin position="21"/>
        <end position="127"/>
    </location>
</feature>
<dbReference type="GO" id="GO:0046872">
    <property type="term" value="F:metal ion binding"/>
    <property type="evidence" value="ECO:0007669"/>
    <property type="project" value="UniProtKB-KW"/>
</dbReference>
<dbReference type="Pfam" id="PF05726">
    <property type="entry name" value="Pirin_C"/>
    <property type="match status" value="1"/>
</dbReference>
<evidence type="ECO:0000256" key="1">
    <source>
        <dbReference type="ARBA" id="ARBA00008416"/>
    </source>
</evidence>
<keyword evidence="2" id="KW-0408">Iron</keyword>
<evidence type="ECO:0000259" key="4">
    <source>
        <dbReference type="Pfam" id="PF02678"/>
    </source>
</evidence>
<dbReference type="RefSeq" id="WP_014678412.1">
    <property type="nucleotide sequence ID" value="NC_017770.1"/>
</dbReference>
<proteinExistence type="inferred from homology"/>
<reference evidence="6" key="1">
    <citation type="submission" date="2012-02" db="EMBL/GenBank/DDBJ databases">
        <title>The complete genome of Solitalea canadensis DSM 3403.</title>
        <authorList>
            <consortium name="US DOE Joint Genome Institute (JGI-PGF)"/>
            <person name="Lucas S."/>
            <person name="Copeland A."/>
            <person name="Lapidus A."/>
            <person name="Glavina del Rio T."/>
            <person name="Dalin E."/>
            <person name="Tice H."/>
            <person name="Bruce D."/>
            <person name="Goodwin L."/>
            <person name="Pitluck S."/>
            <person name="Peters L."/>
            <person name="Ovchinnikova G."/>
            <person name="Lu M."/>
            <person name="Kyrpides N."/>
            <person name="Mavromatis K."/>
            <person name="Ivanova N."/>
            <person name="Brettin T."/>
            <person name="Detter J.C."/>
            <person name="Han C."/>
            <person name="Larimer F."/>
            <person name="Land M."/>
            <person name="Hauser L."/>
            <person name="Markowitz V."/>
            <person name="Cheng J.-F."/>
            <person name="Hugenholtz P."/>
            <person name="Woyke T."/>
            <person name="Wu D."/>
            <person name="Spring S."/>
            <person name="Schroeder M."/>
            <person name="Kopitz M."/>
            <person name="Brambilla E."/>
            <person name="Klenk H.-P."/>
            <person name="Eisen J.A."/>
        </authorList>
    </citation>
    <scope>NUCLEOTIDE SEQUENCE</scope>
    <source>
        <strain evidence="6">DSM 3403</strain>
    </source>
</reference>
<evidence type="ECO:0000259" key="5">
    <source>
        <dbReference type="Pfam" id="PF05726"/>
    </source>
</evidence>
<dbReference type="STRING" id="929556.Solca_0019"/>
<feature type="binding site" evidence="2">
    <location>
        <position position="105"/>
    </location>
    <ligand>
        <name>Fe cation</name>
        <dbReference type="ChEBI" id="CHEBI:24875"/>
    </ligand>
</feature>
<feature type="binding site" evidence="2">
    <location>
        <position position="63"/>
    </location>
    <ligand>
        <name>Fe cation</name>
        <dbReference type="ChEBI" id="CHEBI:24875"/>
    </ligand>
</feature>
<protein>
    <submittedName>
        <fullName evidence="6">Pirin-related protein</fullName>
    </submittedName>
</protein>
<dbReference type="InterPro" id="IPR008778">
    <property type="entry name" value="Pirin_C_dom"/>
</dbReference>
<dbReference type="OrthoDB" id="321327at2"/>
<evidence type="ECO:0000313" key="7">
    <source>
        <dbReference type="Proteomes" id="UP000007590"/>
    </source>
</evidence>
<feature type="domain" description="Pirin C-terminal" evidence="5">
    <location>
        <begin position="185"/>
        <end position="284"/>
    </location>
</feature>
<dbReference type="InterPro" id="IPR012093">
    <property type="entry name" value="Pirin"/>
</dbReference>
<name>H8KSP0_SOLCM</name>
<dbReference type="CDD" id="cd02247">
    <property type="entry name" value="cupin_pirin_C"/>
    <property type="match status" value="1"/>
</dbReference>
<keyword evidence="7" id="KW-1185">Reference proteome</keyword>
<evidence type="ECO:0000256" key="3">
    <source>
        <dbReference type="RuleBase" id="RU003457"/>
    </source>
</evidence>
<dbReference type="InterPro" id="IPR003829">
    <property type="entry name" value="Pirin_N_dom"/>
</dbReference>
<dbReference type="HOGENOM" id="CLU_045717_5_1_10"/>
<gene>
    <name evidence="6" type="ordered locus">Solca_0019</name>
</gene>
<accession>H8KSP0</accession>
<dbReference type="Proteomes" id="UP000007590">
    <property type="component" value="Chromosome"/>
</dbReference>
<comment type="similarity">
    <text evidence="1 3">Belongs to the pirin family.</text>
</comment>
<dbReference type="eggNOG" id="COG1741">
    <property type="taxonomic scope" value="Bacteria"/>
</dbReference>